<dbReference type="PANTHER" id="PTHR15598:SF8">
    <property type="entry name" value="OS06G0300800 PROTEIN"/>
    <property type="match status" value="1"/>
</dbReference>
<evidence type="ECO:0000259" key="8">
    <source>
        <dbReference type="Pfam" id="PF21289"/>
    </source>
</evidence>
<dbReference type="Proteomes" id="UP000823388">
    <property type="component" value="Chromosome 4N"/>
</dbReference>
<feature type="compositionally biased region" description="Basic and acidic residues" evidence="7">
    <location>
        <begin position="224"/>
        <end position="253"/>
    </location>
</feature>
<feature type="compositionally biased region" description="Basic and acidic residues" evidence="7">
    <location>
        <begin position="380"/>
        <end position="397"/>
    </location>
</feature>
<keyword evidence="10" id="KW-1185">Reference proteome</keyword>
<sequence>MLQGPLNREVKIWASTNEEGWLLPSDLETWKCTQTLELVSSLEHRSEEAFFNQVAVLPHASLILLANAKKNAIYTVHVEYGQDPASTRLDYIADFTVTMPILSLTGTHETHPDGEQVVQVYCVQTMAIQQYGLELSLCLPPTADNTGSGRDPAISHLNERLPEMAALAPSTGTTPVESSIAVSTKPSNDSQGTEADSSPHVPSVALTSKMNQAGSPVVLSRHPSVGDRDRDADQSSFGRKDSFGKEEPRDVRSDGITISDPCPVFQGRGQATHLTTPSKIISGVVTSAETFASGTSQNVEAEAKHVDVRKSNHTVELEVGKETQILPEKKERPVMPSEQTVDAVSERTITDKFSVEDSQPLPDRSVPTLLKQSSGAGDESVVKRATEASEGTERPCALRDLPLPSTTNEGKIIHPQVSGQLSPSTSTFNSADSSQEPRINENPPIDPSLQTAAIQGTLQQLMTTYSNLQKQLSMLVSAPIAKEGKRIEASLGRNMERSIKANIDAMWARFQEENARHEKSERERMQQMATLIATSVNKDIPVMLEKSLKKEISSLGPAVARATAPIIEKSLSSAVSDSLQKVLGDKVVNQLDKSISTKLEASVARQIQTQFHTSAKQPLQDAFRSSFELSVIPAFEQSCKKIFEQVDGSFQKGMSEHSAAIQQHVLTAHTPLAQTLREAINSASAMNQGAASELLDGQRKLLSLFASASPTSQSTGALQPSNGPVTNLPEVDAPLDPMKELGRLIVERKFDEAFTMALQRSDVSIVSWLCSQVDLQALCGTVPIPLNQGVLLALFQQLACDIANDTSRKLQWMTNVAVAIQPTDPIIAMHVRPIFEQVYGVLAHQRSLPTTNASDAKKISLIMHVITSVLMSHK</sequence>
<keyword evidence="5" id="KW-0677">Repeat</keyword>
<comment type="caution">
    <text evidence="9">The sequence shown here is derived from an EMBL/GenBank/DDBJ whole genome shotgun (WGS) entry which is preliminary data.</text>
</comment>
<dbReference type="PANTHER" id="PTHR15598">
    <property type="entry name" value="ENHANCER OF MRNA-DECAPPING PROTEIN 4"/>
    <property type="match status" value="1"/>
</dbReference>
<organism evidence="9 10">
    <name type="scientific">Panicum virgatum</name>
    <name type="common">Blackwell switchgrass</name>
    <dbReference type="NCBI Taxonomy" id="38727"/>
    <lineage>
        <taxon>Eukaryota</taxon>
        <taxon>Viridiplantae</taxon>
        <taxon>Streptophyta</taxon>
        <taxon>Embryophyta</taxon>
        <taxon>Tracheophyta</taxon>
        <taxon>Spermatophyta</taxon>
        <taxon>Magnoliopsida</taxon>
        <taxon>Liliopsida</taxon>
        <taxon>Poales</taxon>
        <taxon>Poaceae</taxon>
        <taxon>PACMAD clade</taxon>
        <taxon>Panicoideae</taxon>
        <taxon>Panicodae</taxon>
        <taxon>Paniceae</taxon>
        <taxon>Panicinae</taxon>
        <taxon>Panicum</taxon>
        <taxon>Panicum sect. Hiantes</taxon>
    </lineage>
</organism>
<feature type="compositionally biased region" description="Polar residues" evidence="7">
    <location>
        <begin position="170"/>
        <end position="196"/>
    </location>
</feature>
<gene>
    <name evidence="9" type="ORF">PVAP13_4NG154600</name>
</gene>
<comment type="similarity">
    <text evidence="2">Belongs to the WD repeat EDC4 family.</text>
</comment>
<evidence type="ECO:0000256" key="3">
    <source>
        <dbReference type="ARBA" id="ARBA00022490"/>
    </source>
</evidence>
<feature type="region of interest" description="Disordered" evidence="7">
    <location>
        <begin position="414"/>
        <end position="445"/>
    </location>
</feature>
<keyword evidence="4" id="KW-0853">WD repeat</keyword>
<accession>A0A8T0T9F8</accession>
<evidence type="ECO:0000256" key="2">
    <source>
        <dbReference type="ARBA" id="ARBA00009639"/>
    </source>
</evidence>
<evidence type="ECO:0000256" key="4">
    <source>
        <dbReference type="ARBA" id="ARBA00022574"/>
    </source>
</evidence>
<dbReference type="EMBL" id="CM029044">
    <property type="protein sequence ID" value="KAG2605875.1"/>
    <property type="molecule type" value="Genomic_DNA"/>
</dbReference>
<protein>
    <recommendedName>
        <fullName evidence="8">Enhancer of mRNA-decapping protein 4 C-terminal domain-containing protein</fullName>
    </recommendedName>
</protein>
<name>A0A8T0T9F8_PANVG</name>
<keyword evidence="6" id="KW-0175">Coiled coil</keyword>
<comment type="subcellular location">
    <subcellularLocation>
        <location evidence="1">Cytoplasm</location>
        <location evidence="1">P-body</location>
    </subcellularLocation>
</comment>
<feature type="compositionally biased region" description="Polar residues" evidence="7">
    <location>
        <begin position="205"/>
        <end position="214"/>
    </location>
</feature>
<evidence type="ECO:0000256" key="6">
    <source>
        <dbReference type="ARBA" id="ARBA00023054"/>
    </source>
</evidence>
<feature type="region of interest" description="Disordered" evidence="7">
    <location>
        <begin position="169"/>
        <end position="261"/>
    </location>
</feature>
<dbReference type="InterPro" id="IPR045152">
    <property type="entry name" value="EDC4-like"/>
</dbReference>
<dbReference type="AlphaFoldDB" id="A0A8T0T9F8"/>
<feature type="domain" description="Enhancer of mRNA-decapping protein 4 C-terminal" evidence="8">
    <location>
        <begin position="744"/>
        <end position="845"/>
    </location>
</feature>
<keyword evidence="3" id="KW-0963">Cytoplasm</keyword>
<dbReference type="InterPro" id="IPR049404">
    <property type="entry name" value="EDC4_C"/>
</dbReference>
<dbReference type="InterPro" id="IPR044938">
    <property type="entry name" value="EDC4_C_sf"/>
</dbReference>
<dbReference type="GO" id="GO:0000932">
    <property type="term" value="C:P-body"/>
    <property type="evidence" value="ECO:0007669"/>
    <property type="project" value="UniProtKB-SubCell"/>
</dbReference>
<dbReference type="FunFam" id="1.10.220.100:FF:000001">
    <property type="entry name" value="Enhancer of mRNA-decapping protein 4"/>
    <property type="match status" value="1"/>
</dbReference>
<dbReference type="GO" id="GO:0031087">
    <property type="term" value="P:deadenylation-independent decapping of nuclear-transcribed mRNA"/>
    <property type="evidence" value="ECO:0007669"/>
    <property type="project" value="InterPro"/>
</dbReference>
<evidence type="ECO:0000313" key="9">
    <source>
        <dbReference type="EMBL" id="KAG2605875.1"/>
    </source>
</evidence>
<evidence type="ECO:0000256" key="1">
    <source>
        <dbReference type="ARBA" id="ARBA00004201"/>
    </source>
</evidence>
<feature type="region of interest" description="Disordered" evidence="7">
    <location>
        <begin position="354"/>
        <end position="402"/>
    </location>
</feature>
<dbReference type="Pfam" id="PF21289">
    <property type="entry name" value="EDC4_C"/>
    <property type="match status" value="1"/>
</dbReference>
<evidence type="ECO:0000313" key="10">
    <source>
        <dbReference type="Proteomes" id="UP000823388"/>
    </source>
</evidence>
<reference evidence="9" key="1">
    <citation type="submission" date="2020-05" db="EMBL/GenBank/DDBJ databases">
        <title>WGS assembly of Panicum virgatum.</title>
        <authorList>
            <person name="Lovell J.T."/>
            <person name="Jenkins J."/>
            <person name="Shu S."/>
            <person name="Juenger T.E."/>
            <person name="Schmutz J."/>
        </authorList>
    </citation>
    <scope>NUCLEOTIDE SEQUENCE</scope>
    <source>
        <strain evidence="9">AP13</strain>
    </source>
</reference>
<feature type="compositionally biased region" description="Polar residues" evidence="7">
    <location>
        <begin position="417"/>
        <end position="437"/>
    </location>
</feature>
<proteinExistence type="inferred from homology"/>
<dbReference type="Gene3D" id="1.10.220.100">
    <property type="entry name" value="conserved c-terminal region of ge- 1"/>
    <property type="match status" value="1"/>
</dbReference>
<evidence type="ECO:0000256" key="7">
    <source>
        <dbReference type="SAM" id="MobiDB-lite"/>
    </source>
</evidence>
<evidence type="ECO:0000256" key="5">
    <source>
        <dbReference type="ARBA" id="ARBA00022737"/>
    </source>
</evidence>